<evidence type="ECO:0000256" key="12">
    <source>
        <dbReference type="ARBA" id="ARBA00023098"/>
    </source>
</evidence>
<proteinExistence type="inferred from homology"/>
<comment type="subcellular location">
    <subcellularLocation>
        <location evidence="1">Membrane</location>
        <topology evidence="1">Multi-pass membrane protein</topology>
    </subcellularLocation>
</comment>
<dbReference type="OrthoDB" id="412182at2759"/>
<evidence type="ECO:0000256" key="9">
    <source>
        <dbReference type="ARBA" id="ARBA00022692"/>
    </source>
</evidence>
<dbReference type="EMBL" id="JADNRY010000012">
    <property type="protein sequence ID" value="KAF9074716.1"/>
    <property type="molecule type" value="Genomic_DNA"/>
</dbReference>
<evidence type="ECO:0000256" key="8">
    <source>
        <dbReference type="ARBA" id="ARBA00022691"/>
    </source>
</evidence>
<feature type="transmembrane region" description="Helical" evidence="15">
    <location>
        <begin position="63"/>
        <end position="84"/>
    </location>
</feature>
<dbReference type="SUPFAM" id="SSF53335">
    <property type="entry name" value="S-adenosyl-L-methionine-dependent methyltransferases"/>
    <property type="match status" value="1"/>
</dbReference>
<name>A0A9P5UD20_9AGAR</name>
<keyword evidence="10" id="KW-0746">Sphingolipid metabolism</keyword>
<dbReference type="GO" id="GO:0006665">
    <property type="term" value="P:sphingolipid metabolic process"/>
    <property type="evidence" value="ECO:0007669"/>
    <property type="project" value="UniProtKB-KW"/>
</dbReference>
<dbReference type="Proteomes" id="UP000772434">
    <property type="component" value="Unassembled WGS sequence"/>
</dbReference>
<evidence type="ECO:0000256" key="7">
    <source>
        <dbReference type="ARBA" id="ARBA00022679"/>
    </source>
</evidence>
<accession>A0A9P5UD20</accession>
<evidence type="ECO:0000256" key="13">
    <source>
        <dbReference type="ARBA" id="ARBA00023136"/>
    </source>
</evidence>
<evidence type="ECO:0000256" key="15">
    <source>
        <dbReference type="SAM" id="Phobius"/>
    </source>
</evidence>
<evidence type="ECO:0000256" key="6">
    <source>
        <dbReference type="ARBA" id="ARBA00022603"/>
    </source>
</evidence>
<keyword evidence="7" id="KW-0808">Transferase</keyword>
<dbReference type="PANTHER" id="PTHR45197">
    <property type="entry name" value="SYNTHASE, PUTATIVE (AFU_ORTHOLOGUE AFUA_7G04190)-RELATED"/>
    <property type="match status" value="1"/>
</dbReference>
<reference evidence="16" key="1">
    <citation type="submission" date="2020-11" db="EMBL/GenBank/DDBJ databases">
        <authorList>
            <consortium name="DOE Joint Genome Institute"/>
            <person name="Ahrendt S."/>
            <person name="Riley R."/>
            <person name="Andreopoulos W."/>
            <person name="Labutti K."/>
            <person name="Pangilinan J."/>
            <person name="Ruiz-Duenas F.J."/>
            <person name="Barrasa J.M."/>
            <person name="Sanchez-Garcia M."/>
            <person name="Camarero S."/>
            <person name="Miyauchi S."/>
            <person name="Serrano A."/>
            <person name="Linde D."/>
            <person name="Babiker R."/>
            <person name="Drula E."/>
            <person name="Ayuso-Fernandez I."/>
            <person name="Pacheco R."/>
            <person name="Padilla G."/>
            <person name="Ferreira P."/>
            <person name="Barriuso J."/>
            <person name="Kellner H."/>
            <person name="Castanera R."/>
            <person name="Alfaro M."/>
            <person name="Ramirez L."/>
            <person name="Pisabarro A.G."/>
            <person name="Kuo A."/>
            <person name="Tritt A."/>
            <person name="Lipzen A."/>
            <person name="He G."/>
            <person name="Yan M."/>
            <person name="Ng V."/>
            <person name="Cullen D."/>
            <person name="Martin F."/>
            <person name="Rosso M.-N."/>
            <person name="Henrissat B."/>
            <person name="Hibbett D."/>
            <person name="Martinez A.T."/>
            <person name="Grigoriev I.V."/>
        </authorList>
    </citation>
    <scope>NUCLEOTIDE SEQUENCE</scope>
    <source>
        <strain evidence="16">AH 40177</strain>
    </source>
</reference>
<dbReference type="GO" id="GO:0032259">
    <property type="term" value="P:methylation"/>
    <property type="evidence" value="ECO:0007669"/>
    <property type="project" value="UniProtKB-KW"/>
</dbReference>
<keyword evidence="9 15" id="KW-0812">Transmembrane</keyword>
<dbReference type="GO" id="GO:0016020">
    <property type="term" value="C:membrane"/>
    <property type="evidence" value="ECO:0007669"/>
    <property type="project" value="UniProtKB-SubCell"/>
</dbReference>
<dbReference type="Gene3D" id="3.40.50.150">
    <property type="entry name" value="Vaccinia Virus protein VP39"/>
    <property type="match status" value="1"/>
</dbReference>
<evidence type="ECO:0000256" key="11">
    <source>
        <dbReference type="ARBA" id="ARBA00022989"/>
    </source>
</evidence>
<keyword evidence="8" id="KW-0949">S-adenosyl-L-methionine</keyword>
<evidence type="ECO:0000313" key="16">
    <source>
        <dbReference type="EMBL" id="KAF9074716.1"/>
    </source>
</evidence>
<keyword evidence="11 15" id="KW-1133">Transmembrane helix</keyword>
<evidence type="ECO:0000256" key="14">
    <source>
        <dbReference type="ARBA" id="ARBA00039020"/>
    </source>
</evidence>
<dbReference type="CDD" id="cd02440">
    <property type="entry name" value="AdoMet_MTases"/>
    <property type="match status" value="1"/>
</dbReference>
<dbReference type="InterPro" id="IPR029063">
    <property type="entry name" value="SAM-dependent_MTases_sf"/>
</dbReference>
<comment type="pathway">
    <text evidence="2">Lipid metabolism; sphingolipid metabolism.</text>
</comment>
<keyword evidence="13 15" id="KW-0472">Membrane</keyword>
<keyword evidence="6" id="KW-0489">Methyltransferase</keyword>
<evidence type="ECO:0000256" key="4">
    <source>
        <dbReference type="ARBA" id="ARBA00010815"/>
    </source>
</evidence>
<sequence>MSAPDAPRVKSPKVTEYPTISNAPLVGLLEGNGAFSNIHLAVLVLFVPWLLKRMLPLVNRGGFKTYLFLLLLTGLPTTLAYWMVMSRISTTAGVFGDRRTNRVDLPANVEANEYFEIKDAELKKHYPAGTKIPMQVFHDSYFEGKLDIKGDVLKTLEHRHLFVSFTMTWALLRYVLTTLIPDVILHTSEQDSDQVTDHYDRGNDFYSWFLGPRMIYTSGVVLDAARQETLEELQDNKLAIVCNKLNLQPWDRLLDIGCGWGTLTAYAAKNFGCDATGVTLAKNQTEFGNQRIKDNGLLEAQARILCMDFREIAQTKPKGTYTKIVSLEMAEHVGIRRYQTFLRQVYDLLDEDGIFVFQVAGLRQCWQYEDLNWGLFMNKYVFPGADASCTLGWVINQLERANFEVKSVDVLGVHYSATIYRWYLNWVDNREKVVAAYGERWYRVWVFFLAWSVISSRQGSASVFQLTLHKNINAYHRIDGVKNHGGIHVKLEKEPQLIL</sequence>
<feature type="transmembrane region" description="Helical" evidence="15">
    <location>
        <begin position="34"/>
        <end position="51"/>
    </location>
</feature>
<evidence type="ECO:0000256" key="3">
    <source>
        <dbReference type="ARBA" id="ARBA00004991"/>
    </source>
</evidence>
<dbReference type="GO" id="GO:0008168">
    <property type="term" value="F:methyltransferase activity"/>
    <property type="evidence" value="ECO:0007669"/>
    <property type="project" value="UniProtKB-KW"/>
</dbReference>
<dbReference type="InterPro" id="IPR052290">
    <property type="entry name" value="Sphingo_C9-MT"/>
</dbReference>
<dbReference type="PANTHER" id="PTHR45197:SF1">
    <property type="entry name" value="SPHINGOLIPID C9-METHYLTRANSFERASE A-RELATED"/>
    <property type="match status" value="1"/>
</dbReference>
<comment type="pathway">
    <text evidence="3">Sphingolipid metabolism.</text>
</comment>
<evidence type="ECO:0000256" key="10">
    <source>
        <dbReference type="ARBA" id="ARBA00022919"/>
    </source>
</evidence>
<keyword evidence="5" id="KW-0444">Lipid biosynthesis</keyword>
<gene>
    <name evidence="16" type="ORF">BDP27DRAFT_149185</name>
</gene>
<dbReference type="AlphaFoldDB" id="A0A9P5UD20"/>
<comment type="similarity">
    <text evidence="4">Belongs to the CFA/CMAS family.</text>
</comment>
<comment type="caution">
    <text evidence="16">The sequence shown here is derived from an EMBL/GenBank/DDBJ whole genome shotgun (WGS) entry which is preliminary data.</text>
</comment>
<evidence type="ECO:0000256" key="1">
    <source>
        <dbReference type="ARBA" id="ARBA00004141"/>
    </source>
</evidence>
<organism evidence="16 17">
    <name type="scientific">Rhodocollybia butyracea</name>
    <dbReference type="NCBI Taxonomy" id="206335"/>
    <lineage>
        <taxon>Eukaryota</taxon>
        <taxon>Fungi</taxon>
        <taxon>Dikarya</taxon>
        <taxon>Basidiomycota</taxon>
        <taxon>Agaricomycotina</taxon>
        <taxon>Agaricomycetes</taxon>
        <taxon>Agaricomycetidae</taxon>
        <taxon>Agaricales</taxon>
        <taxon>Marasmiineae</taxon>
        <taxon>Omphalotaceae</taxon>
        <taxon>Rhodocollybia</taxon>
    </lineage>
</organism>
<keyword evidence="12" id="KW-0443">Lipid metabolism</keyword>
<protein>
    <recommendedName>
        <fullName evidence="14">sphingolipid C(9)-methyltransferase</fullName>
        <ecNumber evidence="14">2.1.1.317</ecNumber>
    </recommendedName>
</protein>
<evidence type="ECO:0000256" key="5">
    <source>
        <dbReference type="ARBA" id="ARBA00022516"/>
    </source>
</evidence>
<evidence type="ECO:0000256" key="2">
    <source>
        <dbReference type="ARBA" id="ARBA00004760"/>
    </source>
</evidence>
<dbReference type="EC" id="2.1.1.317" evidence="14"/>
<keyword evidence="17" id="KW-1185">Reference proteome</keyword>
<evidence type="ECO:0000313" key="17">
    <source>
        <dbReference type="Proteomes" id="UP000772434"/>
    </source>
</evidence>
<dbReference type="Pfam" id="PF02353">
    <property type="entry name" value="CMAS"/>
    <property type="match status" value="1"/>
</dbReference>